<gene>
    <name evidence="1" type="ORF">D9619_012909</name>
</gene>
<dbReference type="EMBL" id="JAACJJ010000017">
    <property type="protein sequence ID" value="KAF5323772.1"/>
    <property type="molecule type" value="Genomic_DNA"/>
</dbReference>
<dbReference type="AlphaFoldDB" id="A0A8H5F4Z4"/>
<name>A0A8H5F4Z4_9AGAR</name>
<proteinExistence type="predicted"/>
<evidence type="ECO:0000313" key="1">
    <source>
        <dbReference type="EMBL" id="KAF5323772.1"/>
    </source>
</evidence>
<sequence length="78" mass="7863">MGCAVDLGAVVCLSGMFSFPVAGALIRHVGTYEGPGIGLEAEGCGTNLLGFALSATPLHSAGDVDYVIINMAQKVNPP</sequence>
<comment type="caution">
    <text evidence="1">The sequence shown here is derived from an EMBL/GenBank/DDBJ whole genome shotgun (WGS) entry which is preliminary data.</text>
</comment>
<organism evidence="1 2">
    <name type="scientific">Psilocybe cf. subviscida</name>
    <dbReference type="NCBI Taxonomy" id="2480587"/>
    <lineage>
        <taxon>Eukaryota</taxon>
        <taxon>Fungi</taxon>
        <taxon>Dikarya</taxon>
        <taxon>Basidiomycota</taxon>
        <taxon>Agaricomycotina</taxon>
        <taxon>Agaricomycetes</taxon>
        <taxon>Agaricomycetidae</taxon>
        <taxon>Agaricales</taxon>
        <taxon>Agaricineae</taxon>
        <taxon>Strophariaceae</taxon>
        <taxon>Psilocybe</taxon>
    </lineage>
</organism>
<protein>
    <submittedName>
        <fullName evidence="1">Uncharacterized protein</fullName>
    </submittedName>
</protein>
<evidence type="ECO:0000313" key="2">
    <source>
        <dbReference type="Proteomes" id="UP000567179"/>
    </source>
</evidence>
<accession>A0A8H5F4Z4</accession>
<dbReference type="Proteomes" id="UP000567179">
    <property type="component" value="Unassembled WGS sequence"/>
</dbReference>
<keyword evidence="2" id="KW-1185">Reference proteome</keyword>
<reference evidence="1 2" key="1">
    <citation type="journal article" date="2020" name="ISME J.">
        <title>Uncovering the hidden diversity of litter-decomposition mechanisms in mushroom-forming fungi.</title>
        <authorList>
            <person name="Floudas D."/>
            <person name="Bentzer J."/>
            <person name="Ahren D."/>
            <person name="Johansson T."/>
            <person name="Persson P."/>
            <person name="Tunlid A."/>
        </authorList>
    </citation>
    <scope>NUCLEOTIDE SEQUENCE [LARGE SCALE GENOMIC DNA]</scope>
    <source>
        <strain evidence="1 2">CBS 101986</strain>
    </source>
</reference>